<feature type="region of interest" description="Disordered" evidence="1">
    <location>
        <begin position="1"/>
        <end position="26"/>
    </location>
</feature>
<organism evidence="2 3">
    <name type="scientific">Nonomuraea spiralis</name>
    <dbReference type="NCBI Taxonomy" id="46182"/>
    <lineage>
        <taxon>Bacteria</taxon>
        <taxon>Bacillati</taxon>
        <taxon>Actinomycetota</taxon>
        <taxon>Actinomycetes</taxon>
        <taxon>Streptosporangiales</taxon>
        <taxon>Streptosporangiaceae</taxon>
        <taxon>Nonomuraea</taxon>
    </lineage>
</organism>
<gene>
    <name evidence="2" type="ORF">ACFFV7_51135</name>
</gene>
<keyword evidence="3" id="KW-1185">Reference proteome</keyword>
<evidence type="ECO:0000313" key="2">
    <source>
        <dbReference type="EMBL" id="MFB9209617.1"/>
    </source>
</evidence>
<feature type="compositionally biased region" description="Polar residues" evidence="1">
    <location>
        <begin position="1"/>
        <end position="10"/>
    </location>
</feature>
<dbReference type="Proteomes" id="UP001589647">
    <property type="component" value="Unassembled WGS sequence"/>
</dbReference>
<dbReference type="RefSeq" id="WP_189648134.1">
    <property type="nucleotide sequence ID" value="NZ_BMRC01000006.1"/>
</dbReference>
<dbReference type="EMBL" id="JBHMEI010000104">
    <property type="protein sequence ID" value="MFB9209617.1"/>
    <property type="molecule type" value="Genomic_DNA"/>
</dbReference>
<proteinExistence type="predicted"/>
<name>A0ABV5IZE7_9ACTN</name>
<comment type="caution">
    <text evidence="2">The sequence shown here is derived from an EMBL/GenBank/DDBJ whole genome shotgun (WGS) entry which is preliminary data.</text>
</comment>
<protein>
    <submittedName>
        <fullName evidence="2">Uncharacterized protein</fullName>
    </submittedName>
</protein>
<evidence type="ECO:0000313" key="3">
    <source>
        <dbReference type="Proteomes" id="UP001589647"/>
    </source>
</evidence>
<sequence length="118" mass="12851">MTSIRRTTWTPLGRPHAGDLDHGEAGPVVPITLGPGEVLGLDDPVWGRDLIAALAVGVSVLESERGLPAPTPPPDLVAEERDVYRDLLHRLIHAERPSELWPAIRDARLALEHWAGQP</sequence>
<reference evidence="2 3" key="1">
    <citation type="submission" date="2024-09" db="EMBL/GenBank/DDBJ databases">
        <authorList>
            <person name="Sun Q."/>
            <person name="Mori K."/>
        </authorList>
    </citation>
    <scope>NUCLEOTIDE SEQUENCE [LARGE SCALE GENOMIC DNA]</scope>
    <source>
        <strain evidence="2 3">CCM 3426</strain>
    </source>
</reference>
<evidence type="ECO:0000256" key="1">
    <source>
        <dbReference type="SAM" id="MobiDB-lite"/>
    </source>
</evidence>
<accession>A0ABV5IZE7</accession>